<dbReference type="EMBL" id="CP136864">
    <property type="protein sequence ID" value="WOJ93369.1"/>
    <property type="molecule type" value="Genomic_DNA"/>
</dbReference>
<sequence length="97" mass="10419">MSQEQASELFGRVVAKCWADDEYKQKFIDDPAAVLKAEGVEVPDGVSFRVVEDSEQLHTIVLPAKPTGLSDDDLDNVAGGLSYVPFEPGPVIVSNLG</sequence>
<accession>A0ABZ0I1H8</accession>
<keyword evidence="4" id="KW-1185">Reference proteome</keyword>
<dbReference type="SUPFAM" id="SSF56209">
    <property type="entry name" value="Nitrile hydratase alpha chain"/>
    <property type="match status" value="1"/>
</dbReference>
<dbReference type="Pfam" id="PF02979">
    <property type="entry name" value="NHase_alpha"/>
    <property type="match status" value="1"/>
</dbReference>
<dbReference type="InterPro" id="IPR022513">
    <property type="entry name" value="TOMM_pelo"/>
</dbReference>
<proteinExistence type="predicted"/>
<dbReference type="RefSeq" id="WP_407348017.1">
    <property type="nucleotide sequence ID" value="NZ_CP136864.1"/>
</dbReference>
<keyword evidence="1" id="KW-0479">Metal-binding</keyword>
<reference evidence="3 4" key="1">
    <citation type="submission" date="2023-10" db="EMBL/GenBank/DDBJ databases">
        <title>Two novel species belonging to the OM43/NOR5 clade.</title>
        <authorList>
            <person name="Park M."/>
        </authorList>
    </citation>
    <scope>NUCLEOTIDE SEQUENCE [LARGE SCALE GENOMIC DNA]</scope>
    <source>
        <strain evidence="3 4">IMCC43200</strain>
    </source>
</reference>
<dbReference type="Gene3D" id="3.90.330.10">
    <property type="entry name" value="Nitrile hydratase alpha /Thiocyanate hydrolase gamma"/>
    <property type="match status" value="1"/>
</dbReference>
<name>A0ABZ0I1H8_9GAMM</name>
<dbReference type="InterPro" id="IPR036648">
    <property type="entry name" value="CN_Hdrase_a/SCN_Hdrase_g_sf"/>
</dbReference>
<evidence type="ECO:0000256" key="1">
    <source>
        <dbReference type="ARBA" id="ARBA00022723"/>
    </source>
</evidence>
<evidence type="ECO:0000313" key="3">
    <source>
        <dbReference type="EMBL" id="WOJ93369.1"/>
    </source>
</evidence>
<feature type="domain" description="Nitrile hydratase alpha/Thiocyanate hydrolase gamma" evidence="2">
    <location>
        <begin position="9"/>
        <end position="62"/>
    </location>
</feature>
<protein>
    <submittedName>
        <fullName evidence="3">NHLP leader peptide family RiPP</fullName>
    </submittedName>
</protein>
<dbReference type="InterPro" id="IPR004232">
    <property type="entry name" value="CN_Hdrtase_a/SCN_Hdrlase_g"/>
</dbReference>
<evidence type="ECO:0000259" key="2">
    <source>
        <dbReference type="Pfam" id="PF02979"/>
    </source>
</evidence>
<dbReference type="NCBIfam" id="TIGR03793">
    <property type="entry name" value="leader_NHLP"/>
    <property type="match status" value="1"/>
</dbReference>
<gene>
    <name evidence="3" type="ORF">R0135_16520</name>
</gene>
<dbReference type="Proteomes" id="UP001626537">
    <property type="component" value="Chromosome"/>
</dbReference>
<organism evidence="3 4">
    <name type="scientific">Congregibacter variabilis</name>
    <dbReference type="NCBI Taxonomy" id="3081200"/>
    <lineage>
        <taxon>Bacteria</taxon>
        <taxon>Pseudomonadati</taxon>
        <taxon>Pseudomonadota</taxon>
        <taxon>Gammaproteobacteria</taxon>
        <taxon>Cellvibrionales</taxon>
        <taxon>Halieaceae</taxon>
        <taxon>Congregibacter</taxon>
    </lineage>
</organism>
<evidence type="ECO:0000313" key="4">
    <source>
        <dbReference type="Proteomes" id="UP001626537"/>
    </source>
</evidence>